<dbReference type="AlphaFoldDB" id="A0A7I9V5V9"/>
<dbReference type="Pfam" id="PF13556">
    <property type="entry name" value="HTH_30"/>
    <property type="match status" value="1"/>
</dbReference>
<evidence type="ECO:0000259" key="1">
    <source>
        <dbReference type="Pfam" id="PF13556"/>
    </source>
</evidence>
<dbReference type="Gene3D" id="1.10.10.2840">
    <property type="entry name" value="PucR C-terminal helix-turn-helix domain"/>
    <property type="match status" value="1"/>
</dbReference>
<name>A0A7I9V5V9_9ACTN</name>
<dbReference type="InterPro" id="IPR025736">
    <property type="entry name" value="PucR_C-HTH_dom"/>
</dbReference>
<sequence length="476" mass="50900">MSDVLLADGDAPAQHAGALLLGNGVRDEHSALLVLESARATGACAVVLRAPFAEAIADTATQRDVTVLELQPMVSWTHFVWLVRSILDQSAGSSDAIAHHPVDYGELFEFADAAAAIVSAPVTIEDAFSRVLAYSALQDTADPVRISTIVGRRVPEPVVRHFRSRGVFRKLMAATEPFRVAAGDDVLERLVVPVRAGREFLGSVWVVDPGVLSDDQLAELVRTASVIALHLLRLRAVFGAARRVTIERLRSVLITGDETADRLPAGPWRVVALGNASTDTDFRLELWELTLRRLGWSQPLLTDVDGVPVTLASAVGRLPGSWLWLCEAAASLADQMDALLAAGRQASTAADLPRSRADALDVLALARAGSVRTPVTSDDVWHELVIARAVASMSGASPGPIDALRAHDVDHSSDYVGTLREILAYPAEPTRAAARLGIHPNTLRNRRAAIVALLDVDLDDPRIRLALALAVESLSA</sequence>
<dbReference type="PANTHER" id="PTHR33744:SF1">
    <property type="entry name" value="DNA-BINDING TRANSCRIPTIONAL ACTIVATOR ADER"/>
    <property type="match status" value="1"/>
</dbReference>
<evidence type="ECO:0000313" key="3">
    <source>
        <dbReference type="Proteomes" id="UP000444960"/>
    </source>
</evidence>
<proteinExistence type="predicted"/>
<gene>
    <name evidence="2" type="ORF">nbrc107696_10280</name>
</gene>
<comment type="caution">
    <text evidence="2">The sequence shown here is derived from an EMBL/GenBank/DDBJ whole genome shotgun (WGS) entry which is preliminary data.</text>
</comment>
<organism evidence="2 3">
    <name type="scientific">Gordonia spumicola</name>
    <dbReference type="NCBI Taxonomy" id="589161"/>
    <lineage>
        <taxon>Bacteria</taxon>
        <taxon>Bacillati</taxon>
        <taxon>Actinomycetota</taxon>
        <taxon>Actinomycetes</taxon>
        <taxon>Mycobacteriales</taxon>
        <taxon>Gordoniaceae</taxon>
        <taxon>Gordonia</taxon>
    </lineage>
</organism>
<accession>A0A7I9V5V9</accession>
<dbReference type="PANTHER" id="PTHR33744">
    <property type="entry name" value="CARBOHYDRATE DIACID REGULATOR"/>
    <property type="match status" value="1"/>
</dbReference>
<reference evidence="3" key="1">
    <citation type="submission" date="2019-06" db="EMBL/GenBank/DDBJ databases">
        <title>Gordonia isolated from sludge of a wastewater treatment plant.</title>
        <authorList>
            <person name="Tamura T."/>
            <person name="Aoyama K."/>
            <person name="Kang Y."/>
            <person name="Saito S."/>
            <person name="Akiyama N."/>
            <person name="Yazawa K."/>
            <person name="Gonoi T."/>
            <person name="Mikami Y."/>
        </authorList>
    </citation>
    <scope>NUCLEOTIDE SEQUENCE [LARGE SCALE GENOMIC DNA]</scope>
    <source>
        <strain evidence="3">NBRC 107696</strain>
    </source>
</reference>
<dbReference type="InterPro" id="IPR042070">
    <property type="entry name" value="PucR_C-HTH_sf"/>
</dbReference>
<protein>
    <submittedName>
        <fullName evidence="2">PucR family transcriptional regulator</fullName>
    </submittedName>
</protein>
<dbReference type="InterPro" id="IPR051448">
    <property type="entry name" value="CdaR-like_regulators"/>
</dbReference>
<feature type="domain" description="PucR C-terminal helix-turn-helix" evidence="1">
    <location>
        <begin position="416"/>
        <end position="471"/>
    </location>
</feature>
<dbReference type="Proteomes" id="UP000444960">
    <property type="component" value="Unassembled WGS sequence"/>
</dbReference>
<evidence type="ECO:0000313" key="2">
    <source>
        <dbReference type="EMBL" id="GEE00582.1"/>
    </source>
</evidence>
<dbReference type="EMBL" id="BJOV01000002">
    <property type="protein sequence ID" value="GEE00582.1"/>
    <property type="molecule type" value="Genomic_DNA"/>
</dbReference>
<keyword evidence="3" id="KW-1185">Reference proteome</keyword>